<evidence type="ECO:0000256" key="1">
    <source>
        <dbReference type="ARBA" id="ARBA00022729"/>
    </source>
</evidence>
<sequence>MKAILGGAAATALVASGALAQDRTLTISVYAFAQDEFKELVYDPFEEICNCELVVETGNSVERMSKIEANRDNPVIDMAVMSLHDALSLSRADLLQPIETSTLSNYDDLFEVAKDPLGNGEAVGYTLYATSVVYRSDKVTIDSWADLFQNDLAGRVALPDITTNQGARVLWMLGKAMGDEDMSLAAPMAQVGEKADDIATFYQRSSQLAQLVQQDEVWAAPVGRFAWSRFKDNGLDMVWAEPAEGQFGDMNVMVMPANIPEENAELALEFMDFWLSPEIQLALAEAQIDSPVNSTVEVSDEAAEGLTVGADLIESLHFMEPAVILDNRDQWLNDWNDTVIK</sequence>
<keyword evidence="4" id="KW-1185">Reference proteome</keyword>
<reference evidence="3 4" key="1">
    <citation type="submission" date="2018-04" db="EMBL/GenBank/DDBJ databases">
        <title>Pelagivirga bohaiensis gen. nov., sp. nov., a bacterium isolated from the Bohai Sea.</title>
        <authorList>
            <person name="Ji X."/>
        </authorList>
    </citation>
    <scope>NUCLEOTIDE SEQUENCE [LARGE SCALE GENOMIC DNA]</scope>
    <source>
        <strain evidence="3 4">BH-SD16</strain>
    </source>
</reference>
<evidence type="ECO:0000256" key="2">
    <source>
        <dbReference type="SAM" id="SignalP"/>
    </source>
</evidence>
<dbReference type="GO" id="GO:0015888">
    <property type="term" value="P:thiamine transport"/>
    <property type="evidence" value="ECO:0007669"/>
    <property type="project" value="TreeGrafter"/>
</dbReference>
<dbReference type="Proteomes" id="UP000244817">
    <property type="component" value="Unassembled WGS sequence"/>
</dbReference>
<organism evidence="3 4">
    <name type="scientific">Thalassorhabdomicrobium marinisediminis</name>
    <dbReference type="NCBI Taxonomy" id="2170577"/>
    <lineage>
        <taxon>Bacteria</taxon>
        <taxon>Pseudomonadati</taxon>
        <taxon>Pseudomonadota</taxon>
        <taxon>Alphaproteobacteria</taxon>
        <taxon>Rhodobacterales</taxon>
        <taxon>Paracoccaceae</taxon>
        <taxon>Thalassorhabdomicrobium</taxon>
    </lineage>
</organism>
<dbReference type="OrthoDB" id="9766989at2"/>
<proteinExistence type="predicted"/>
<dbReference type="GO" id="GO:0030288">
    <property type="term" value="C:outer membrane-bounded periplasmic space"/>
    <property type="evidence" value="ECO:0007669"/>
    <property type="project" value="TreeGrafter"/>
</dbReference>
<feature type="signal peptide" evidence="2">
    <location>
        <begin position="1"/>
        <end position="20"/>
    </location>
</feature>
<dbReference type="PANTHER" id="PTHR30006:SF2">
    <property type="entry name" value="ABC TRANSPORTER SUBSTRATE-BINDING PROTEIN"/>
    <property type="match status" value="1"/>
</dbReference>
<feature type="chain" id="PRO_5015786779" evidence="2">
    <location>
        <begin position="21"/>
        <end position="341"/>
    </location>
</feature>
<comment type="caution">
    <text evidence="3">The sequence shown here is derived from an EMBL/GenBank/DDBJ whole genome shotgun (WGS) entry which is preliminary data.</text>
</comment>
<keyword evidence="1 2" id="KW-0732">Signal</keyword>
<name>A0A2T7FXB0_9RHOB</name>
<dbReference type="Pfam" id="PF13416">
    <property type="entry name" value="SBP_bac_8"/>
    <property type="match status" value="1"/>
</dbReference>
<dbReference type="AlphaFoldDB" id="A0A2T7FXB0"/>
<dbReference type="PANTHER" id="PTHR30006">
    <property type="entry name" value="THIAMINE-BINDING PERIPLASMIC PROTEIN-RELATED"/>
    <property type="match status" value="1"/>
</dbReference>
<accession>A0A2T7FXB0</accession>
<dbReference type="EMBL" id="QCYG01000005">
    <property type="protein sequence ID" value="PVA06803.1"/>
    <property type="molecule type" value="Genomic_DNA"/>
</dbReference>
<dbReference type="InterPro" id="IPR006059">
    <property type="entry name" value="SBP"/>
</dbReference>
<evidence type="ECO:0000313" key="3">
    <source>
        <dbReference type="EMBL" id="PVA06803.1"/>
    </source>
</evidence>
<gene>
    <name evidence="3" type="ORF">DC363_09680</name>
</gene>
<dbReference type="SUPFAM" id="SSF53850">
    <property type="entry name" value="Periplasmic binding protein-like II"/>
    <property type="match status" value="1"/>
</dbReference>
<dbReference type="Gene3D" id="3.40.190.10">
    <property type="entry name" value="Periplasmic binding protein-like II"/>
    <property type="match status" value="2"/>
</dbReference>
<dbReference type="GO" id="GO:0030975">
    <property type="term" value="F:thiamine binding"/>
    <property type="evidence" value="ECO:0007669"/>
    <property type="project" value="TreeGrafter"/>
</dbReference>
<dbReference type="GO" id="GO:0030976">
    <property type="term" value="F:thiamine pyrophosphate binding"/>
    <property type="evidence" value="ECO:0007669"/>
    <property type="project" value="TreeGrafter"/>
</dbReference>
<evidence type="ECO:0000313" key="4">
    <source>
        <dbReference type="Proteomes" id="UP000244817"/>
    </source>
</evidence>
<protein>
    <submittedName>
        <fullName evidence="3">ABC transporter substrate-binding protein</fullName>
    </submittedName>
</protein>